<sequence>MADHCLPFSWVLHIVWQQRIEYEQVSEKHAQWDNSGPKTIRIAGFSTDKRSQMKTS</sequence>
<gene>
    <name evidence="2" type="ORF">AYBTSS11_LOCUS10747</name>
</gene>
<organism evidence="2 3">
    <name type="scientific">Sphenostylis stenocarpa</name>
    <dbReference type="NCBI Taxonomy" id="92480"/>
    <lineage>
        <taxon>Eukaryota</taxon>
        <taxon>Viridiplantae</taxon>
        <taxon>Streptophyta</taxon>
        <taxon>Embryophyta</taxon>
        <taxon>Tracheophyta</taxon>
        <taxon>Spermatophyta</taxon>
        <taxon>Magnoliopsida</taxon>
        <taxon>eudicotyledons</taxon>
        <taxon>Gunneridae</taxon>
        <taxon>Pentapetalae</taxon>
        <taxon>rosids</taxon>
        <taxon>fabids</taxon>
        <taxon>Fabales</taxon>
        <taxon>Fabaceae</taxon>
        <taxon>Papilionoideae</taxon>
        <taxon>50 kb inversion clade</taxon>
        <taxon>NPAAA clade</taxon>
        <taxon>indigoferoid/millettioid clade</taxon>
        <taxon>Phaseoleae</taxon>
        <taxon>Sphenostylis</taxon>
    </lineage>
</organism>
<feature type="region of interest" description="Disordered" evidence="1">
    <location>
        <begin position="33"/>
        <end position="56"/>
    </location>
</feature>
<keyword evidence="3" id="KW-1185">Reference proteome</keyword>
<dbReference type="Proteomes" id="UP001189624">
    <property type="component" value="Chromosome 3"/>
</dbReference>
<accession>A0AA86VDK9</accession>
<reference evidence="2" key="1">
    <citation type="submission" date="2023-10" db="EMBL/GenBank/DDBJ databases">
        <authorList>
            <person name="Domelevo Entfellner J.-B."/>
        </authorList>
    </citation>
    <scope>NUCLEOTIDE SEQUENCE</scope>
</reference>
<dbReference type="EMBL" id="OY731400">
    <property type="protein sequence ID" value="CAJ1942263.1"/>
    <property type="molecule type" value="Genomic_DNA"/>
</dbReference>
<evidence type="ECO:0000313" key="2">
    <source>
        <dbReference type="EMBL" id="CAJ1942263.1"/>
    </source>
</evidence>
<name>A0AA86VDK9_9FABA</name>
<proteinExistence type="predicted"/>
<evidence type="ECO:0000313" key="3">
    <source>
        <dbReference type="Proteomes" id="UP001189624"/>
    </source>
</evidence>
<protein>
    <submittedName>
        <fullName evidence="2">Uncharacterized protein</fullName>
    </submittedName>
</protein>
<feature type="compositionally biased region" description="Basic and acidic residues" evidence="1">
    <location>
        <begin position="47"/>
        <end position="56"/>
    </location>
</feature>
<dbReference type="AlphaFoldDB" id="A0AA86VDK9"/>
<dbReference type="Gramene" id="rna-AYBTSS11_LOCUS10747">
    <property type="protein sequence ID" value="CAJ1942263.1"/>
    <property type="gene ID" value="gene-AYBTSS11_LOCUS10747"/>
</dbReference>
<evidence type="ECO:0000256" key="1">
    <source>
        <dbReference type="SAM" id="MobiDB-lite"/>
    </source>
</evidence>